<evidence type="ECO:0000313" key="4">
    <source>
        <dbReference type="Proteomes" id="UP000317303"/>
    </source>
</evidence>
<proteinExistence type="predicted"/>
<name>A0A660CAK5_9PSEU</name>
<comment type="caution">
    <text evidence="3">The sequence shown here is derived from an EMBL/GenBank/DDBJ whole genome shotgun (WGS) entry which is preliminary data.</text>
</comment>
<dbReference type="InterPro" id="IPR055764">
    <property type="entry name" value="DUF7340"/>
</dbReference>
<sequence length="213" mass="23108">MSDPRMLRRLHDELRQVARELVDGSTGAVVRDDNTTTRHVQPPLLGQLREAVAPTSDGGQGNGSGTYTPLNEHVVDVLTQIEADAADLHVKATMQDGCTAEDRIRAMVEIAGRWTNVDHVGAMLNYLREWSREIRDVLDPPKRFDLVAPCPACGVRFVWRQQDGESVKGPTLSVDGRTGCTCLDCGHVWPPAQLTHLAMAIGCESITGSASAG</sequence>
<evidence type="ECO:0000313" key="3">
    <source>
        <dbReference type="EMBL" id="TWH18559.1"/>
    </source>
</evidence>
<feature type="domain" description="DUF7340" evidence="1">
    <location>
        <begin position="142"/>
        <end position="203"/>
    </location>
</feature>
<dbReference type="InterPro" id="IPR055765">
    <property type="entry name" value="DUF7341"/>
</dbReference>
<gene>
    <name evidence="3" type="ORF">JD82_00378</name>
</gene>
<dbReference type="Proteomes" id="UP000317303">
    <property type="component" value="Unassembled WGS sequence"/>
</dbReference>
<feature type="domain" description="DUF7341" evidence="2">
    <location>
        <begin position="7"/>
        <end position="138"/>
    </location>
</feature>
<accession>A0A660CAK5</accession>
<dbReference type="EMBL" id="VLJV01000001">
    <property type="protein sequence ID" value="TWH18559.1"/>
    <property type="molecule type" value="Genomic_DNA"/>
</dbReference>
<dbReference type="AlphaFoldDB" id="A0A660CAK5"/>
<protein>
    <submittedName>
        <fullName evidence="3">Uncharacterized protein</fullName>
    </submittedName>
</protein>
<dbReference type="RefSeq" id="WP_428829441.1">
    <property type="nucleotide sequence ID" value="NZ_JOIJ01000041.1"/>
</dbReference>
<evidence type="ECO:0000259" key="1">
    <source>
        <dbReference type="Pfam" id="PF24029"/>
    </source>
</evidence>
<dbReference type="Pfam" id="PF24029">
    <property type="entry name" value="DUF7340"/>
    <property type="match status" value="1"/>
</dbReference>
<keyword evidence="4" id="KW-1185">Reference proteome</keyword>
<organism evidence="3 4">
    <name type="scientific">Prauserella rugosa</name>
    <dbReference type="NCBI Taxonomy" id="43354"/>
    <lineage>
        <taxon>Bacteria</taxon>
        <taxon>Bacillati</taxon>
        <taxon>Actinomycetota</taxon>
        <taxon>Actinomycetes</taxon>
        <taxon>Pseudonocardiales</taxon>
        <taxon>Pseudonocardiaceae</taxon>
        <taxon>Prauserella</taxon>
    </lineage>
</organism>
<evidence type="ECO:0000259" key="2">
    <source>
        <dbReference type="Pfam" id="PF24030"/>
    </source>
</evidence>
<reference evidence="3 4" key="1">
    <citation type="submission" date="2019-07" db="EMBL/GenBank/DDBJ databases">
        <title>R&amp;d 2014.</title>
        <authorList>
            <person name="Klenk H.-P."/>
        </authorList>
    </citation>
    <scope>NUCLEOTIDE SEQUENCE [LARGE SCALE GENOMIC DNA]</scope>
    <source>
        <strain evidence="3 4">DSM 43194</strain>
    </source>
</reference>
<dbReference type="Pfam" id="PF24030">
    <property type="entry name" value="DUF7341"/>
    <property type="match status" value="1"/>
</dbReference>